<feature type="compositionally biased region" description="Low complexity" evidence="2">
    <location>
        <begin position="164"/>
        <end position="173"/>
    </location>
</feature>
<feature type="region of interest" description="Disordered" evidence="2">
    <location>
        <begin position="160"/>
        <end position="218"/>
    </location>
</feature>
<evidence type="ECO:0000313" key="5">
    <source>
        <dbReference type="Proteomes" id="UP001153954"/>
    </source>
</evidence>
<accession>A0AAU9USL3</accession>
<keyword evidence="5" id="KW-1185">Reference proteome</keyword>
<evidence type="ECO:0000256" key="1">
    <source>
        <dbReference type="PROSITE-ProRule" id="PRU00371"/>
    </source>
</evidence>
<dbReference type="Pfam" id="PF10545">
    <property type="entry name" value="MADF_DNA_bdg"/>
    <property type="match status" value="1"/>
</dbReference>
<dbReference type="PROSITE" id="PS51031">
    <property type="entry name" value="BESS"/>
    <property type="match status" value="1"/>
</dbReference>
<dbReference type="Proteomes" id="UP001153954">
    <property type="component" value="Unassembled WGS sequence"/>
</dbReference>
<evidence type="ECO:0000259" key="3">
    <source>
        <dbReference type="PROSITE" id="PS51031"/>
    </source>
</evidence>
<reference evidence="4" key="1">
    <citation type="submission" date="2022-03" db="EMBL/GenBank/DDBJ databases">
        <authorList>
            <person name="Tunstrom K."/>
        </authorList>
    </citation>
    <scope>NUCLEOTIDE SEQUENCE</scope>
</reference>
<dbReference type="EMBL" id="CAKOGL010000023">
    <property type="protein sequence ID" value="CAH2100866.1"/>
    <property type="molecule type" value="Genomic_DNA"/>
</dbReference>
<feature type="compositionally biased region" description="Polar residues" evidence="2">
    <location>
        <begin position="202"/>
        <end position="218"/>
    </location>
</feature>
<dbReference type="InterPro" id="IPR006578">
    <property type="entry name" value="MADF-dom"/>
</dbReference>
<keyword evidence="1" id="KW-0539">Nucleus</keyword>
<dbReference type="GO" id="GO:0003677">
    <property type="term" value="F:DNA binding"/>
    <property type="evidence" value="ECO:0007669"/>
    <property type="project" value="InterPro"/>
</dbReference>
<proteinExistence type="predicted"/>
<gene>
    <name evidence="4" type="ORF">EEDITHA_LOCUS15678</name>
</gene>
<protein>
    <recommendedName>
        <fullName evidence="3">BESS domain-containing protein</fullName>
    </recommendedName>
</protein>
<dbReference type="AlphaFoldDB" id="A0AAU9USL3"/>
<name>A0AAU9USL3_EUPED</name>
<evidence type="ECO:0000313" key="4">
    <source>
        <dbReference type="EMBL" id="CAH2100866.1"/>
    </source>
</evidence>
<comment type="subcellular location">
    <subcellularLocation>
        <location evidence="1">Nucleus</location>
    </subcellularLocation>
</comment>
<comment type="caution">
    <text evidence="4">The sequence shown here is derived from an EMBL/GenBank/DDBJ whole genome shotgun (WGS) entry which is preliminary data.</text>
</comment>
<evidence type="ECO:0000256" key="2">
    <source>
        <dbReference type="SAM" id="MobiDB-lite"/>
    </source>
</evidence>
<dbReference type="InterPro" id="IPR004210">
    <property type="entry name" value="BESS_motif"/>
</dbReference>
<feature type="domain" description="BESS" evidence="3">
    <location>
        <begin position="78"/>
        <end position="117"/>
    </location>
</feature>
<organism evidence="4 5">
    <name type="scientific">Euphydryas editha</name>
    <name type="common">Edith's checkerspot</name>
    <dbReference type="NCBI Taxonomy" id="104508"/>
    <lineage>
        <taxon>Eukaryota</taxon>
        <taxon>Metazoa</taxon>
        <taxon>Ecdysozoa</taxon>
        <taxon>Arthropoda</taxon>
        <taxon>Hexapoda</taxon>
        <taxon>Insecta</taxon>
        <taxon>Pterygota</taxon>
        <taxon>Neoptera</taxon>
        <taxon>Endopterygota</taxon>
        <taxon>Lepidoptera</taxon>
        <taxon>Glossata</taxon>
        <taxon>Ditrysia</taxon>
        <taxon>Papilionoidea</taxon>
        <taxon>Nymphalidae</taxon>
        <taxon>Nymphalinae</taxon>
        <taxon>Euphydryas</taxon>
    </lineage>
</organism>
<sequence length="246" mass="27832">MASTSTPKRNVCFHEDDIDNDILIDEIELRPLIYDKSLKNYSNSNLKAKAWEEVCIKVFFNIWGNLSTKEKTEAADCNDSQKCFALSLVPLLKAVPEKDKINVQIKILQFFNDVKNQKTQCQTSHYSQPQGRQVLRPVINQSSSYQRKYAQVNSNYHMITRPNSSLSLPSSSPRPQHQYDHHSVSLPPPSPQNPSYIILSSPEVSLSSPQNANAPSPVYSESIQSLVSNFTYESGDSDEIYDICNK</sequence>
<dbReference type="GO" id="GO:0005634">
    <property type="term" value="C:nucleus"/>
    <property type="evidence" value="ECO:0007669"/>
    <property type="project" value="UniProtKB-SubCell"/>
</dbReference>